<dbReference type="AlphaFoldDB" id="A0A9K3P0V0"/>
<reference evidence="1" key="2">
    <citation type="submission" date="2020-06" db="EMBL/GenBank/DDBJ databases">
        <title>Helianthus annuus Genome sequencing and assembly Release 2.</title>
        <authorList>
            <person name="Gouzy J."/>
            <person name="Langlade N."/>
            <person name="Munos S."/>
        </authorList>
    </citation>
    <scope>NUCLEOTIDE SEQUENCE</scope>
    <source>
        <tissue evidence="1">Leaves</tissue>
    </source>
</reference>
<dbReference type="EMBL" id="MNCJ02000317">
    <property type="protein sequence ID" value="KAF5819215.1"/>
    <property type="molecule type" value="Genomic_DNA"/>
</dbReference>
<evidence type="ECO:0000313" key="1">
    <source>
        <dbReference type="EMBL" id="KAF5819215.1"/>
    </source>
</evidence>
<comment type="caution">
    <text evidence="1">The sequence shown here is derived from an EMBL/GenBank/DDBJ whole genome shotgun (WGS) entry which is preliminary data.</text>
</comment>
<organism evidence="1 2">
    <name type="scientific">Helianthus annuus</name>
    <name type="common">Common sunflower</name>
    <dbReference type="NCBI Taxonomy" id="4232"/>
    <lineage>
        <taxon>Eukaryota</taxon>
        <taxon>Viridiplantae</taxon>
        <taxon>Streptophyta</taxon>
        <taxon>Embryophyta</taxon>
        <taxon>Tracheophyta</taxon>
        <taxon>Spermatophyta</taxon>
        <taxon>Magnoliopsida</taxon>
        <taxon>eudicotyledons</taxon>
        <taxon>Gunneridae</taxon>
        <taxon>Pentapetalae</taxon>
        <taxon>asterids</taxon>
        <taxon>campanulids</taxon>
        <taxon>Asterales</taxon>
        <taxon>Asteraceae</taxon>
        <taxon>Asteroideae</taxon>
        <taxon>Heliantheae alliance</taxon>
        <taxon>Heliantheae</taxon>
        <taxon>Helianthus</taxon>
    </lineage>
</organism>
<sequence>MKSFCVSPPAHVAHLQHQLLVFATKTTCSSNYTFSPFLAYVAFYDKIAHHTNKQGRTYIGATGVPGPQSFLKK</sequence>
<evidence type="ECO:0000313" key="2">
    <source>
        <dbReference type="Proteomes" id="UP000215914"/>
    </source>
</evidence>
<reference evidence="1" key="1">
    <citation type="journal article" date="2017" name="Nature">
        <title>The sunflower genome provides insights into oil metabolism, flowering and Asterid evolution.</title>
        <authorList>
            <person name="Badouin H."/>
            <person name="Gouzy J."/>
            <person name="Grassa C.J."/>
            <person name="Murat F."/>
            <person name="Staton S.E."/>
            <person name="Cottret L."/>
            <person name="Lelandais-Briere C."/>
            <person name="Owens G.L."/>
            <person name="Carrere S."/>
            <person name="Mayjonade B."/>
            <person name="Legrand L."/>
            <person name="Gill N."/>
            <person name="Kane N.C."/>
            <person name="Bowers J.E."/>
            <person name="Hubner S."/>
            <person name="Bellec A."/>
            <person name="Berard A."/>
            <person name="Berges H."/>
            <person name="Blanchet N."/>
            <person name="Boniface M.C."/>
            <person name="Brunel D."/>
            <person name="Catrice O."/>
            <person name="Chaidir N."/>
            <person name="Claudel C."/>
            <person name="Donnadieu C."/>
            <person name="Faraut T."/>
            <person name="Fievet G."/>
            <person name="Helmstetter N."/>
            <person name="King M."/>
            <person name="Knapp S.J."/>
            <person name="Lai Z."/>
            <person name="Le Paslier M.C."/>
            <person name="Lippi Y."/>
            <person name="Lorenzon L."/>
            <person name="Mandel J.R."/>
            <person name="Marage G."/>
            <person name="Marchand G."/>
            <person name="Marquand E."/>
            <person name="Bret-Mestries E."/>
            <person name="Morien E."/>
            <person name="Nambeesan S."/>
            <person name="Nguyen T."/>
            <person name="Pegot-Espagnet P."/>
            <person name="Pouilly N."/>
            <person name="Raftis F."/>
            <person name="Sallet E."/>
            <person name="Schiex T."/>
            <person name="Thomas J."/>
            <person name="Vandecasteele C."/>
            <person name="Vares D."/>
            <person name="Vear F."/>
            <person name="Vautrin S."/>
            <person name="Crespi M."/>
            <person name="Mangin B."/>
            <person name="Burke J.M."/>
            <person name="Salse J."/>
            <person name="Munos S."/>
            <person name="Vincourt P."/>
            <person name="Rieseberg L.H."/>
            <person name="Langlade N.B."/>
        </authorList>
    </citation>
    <scope>NUCLEOTIDE SEQUENCE</scope>
    <source>
        <tissue evidence="1">Leaves</tissue>
    </source>
</reference>
<proteinExistence type="predicted"/>
<name>A0A9K3P0V0_HELAN</name>
<accession>A0A9K3P0V0</accession>
<protein>
    <submittedName>
        <fullName evidence="1">Uncharacterized protein</fullName>
    </submittedName>
</protein>
<keyword evidence="2" id="KW-1185">Reference proteome</keyword>
<gene>
    <name evidence="1" type="ORF">HanXRQr2_Chr02g0075151</name>
</gene>
<dbReference type="Gramene" id="mRNA:HanXRQr2_Chr02g0075151">
    <property type="protein sequence ID" value="CDS:HanXRQr2_Chr02g0075151.1"/>
    <property type="gene ID" value="HanXRQr2_Chr02g0075151"/>
</dbReference>
<dbReference type="Proteomes" id="UP000215914">
    <property type="component" value="Unassembled WGS sequence"/>
</dbReference>